<reference evidence="1 2" key="1">
    <citation type="submission" date="2019-10" db="EMBL/GenBank/DDBJ databases">
        <authorList>
            <person name="Karimi E."/>
        </authorList>
    </citation>
    <scope>NUCLEOTIDE SEQUENCE [LARGE SCALE GENOMIC DNA]</scope>
    <source>
        <strain evidence="1">Bacillus sp. 348</strain>
    </source>
</reference>
<accession>A0A653UIV4</accession>
<dbReference type="EMBL" id="CABWLH010000009">
    <property type="protein sequence ID" value="VXB93841.1"/>
    <property type="molecule type" value="Genomic_DNA"/>
</dbReference>
<sequence length="49" mass="5748">MMGATMSMTPFLLYFEVERNGKDLNVHDDFNKHTAASHFKKTSWPILWC</sequence>
<evidence type="ECO:0000313" key="2">
    <source>
        <dbReference type="Proteomes" id="UP000433089"/>
    </source>
</evidence>
<protein>
    <submittedName>
        <fullName evidence="1">Uncharacterized protein</fullName>
    </submittedName>
</protein>
<dbReference type="AlphaFoldDB" id="A0A653UIV4"/>
<proteinExistence type="predicted"/>
<evidence type="ECO:0000313" key="1">
    <source>
        <dbReference type="EMBL" id="VXB93841.1"/>
    </source>
</evidence>
<gene>
    <name evidence="1" type="ORF">BACI348_41925</name>
</gene>
<dbReference type="Proteomes" id="UP000433089">
    <property type="component" value="Unassembled WGS sequence"/>
</dbReference>
<name>A0A653UIV4_BACAB</name>
<organism evidence="1 2">
    <name type="scientific">Bacillus altitudinis</name>
    <dbReference type="NCBI Taxonomy" id="293387"/>
    <lineage>
        <taxon>Bacteria</taxon>
        <taxon>Bacillati</taxon>
        <taxon>Bacillota</taxon>
        <taxon>Bacilli</taxon>
        <taxon>Bacillales</taxon>
        <taxon>Bacillaceae</taxon>
        <taxon>Bacillus</taxon>
    </lineage>
</organism>